<keyword evidence="3" id="KW-1185">Reference proteome</keyword>
<proteinExistence type="predicted"/>
<sequence length="147" mass="16180">MAHKQEQSTKGERINKETGELTASGELLISEPKAGKEESSCKSCQLPQGLSEQLKELGIHACSSPKQTRDHVPLEQREELLDKVLPLYIQVCEDGKKLDVNVKGLAALSADTIISKIHSKVAERPAEGARDGVVHFLQRRDVKQANM</sequence>
<evidence type="ECO:0000256" key="1">
    <source>
        <dbReference type="SAM" id="MobiDB-lite"/>
    </source>
</evidence>
<feature type="region of interest" description="Disordered" evidence="1">
    <location>
        <begin position="1"/>
        <end position="41"/>
    </location>
</feature>
<name>A0A4Z2C731_9TELE</name>
<accession>A0A4Z2C731</accession>
<comment type="caution">
    <text evidence="2">The sequence shown here is derived from an EMBL/GenBank/DDBJ whole genome shotgun (WGS) entry which is preliminary data.</text>
</comment>
<reference evidence="2 3" key="1">
    <citation type="submission" date="2019-04" db="EMBL/GenBank/DDBJ databases">
        <title>The sequence and de novo assembly of Takifugu bimaculatus genome using PacBio and Hi-C technologies.</title>
        <authorList>
            <person name="Xu P."/>
            <person name="Liu B."/>
            <person name="Zhou Z."/>
        </authorList>
    </citation>
    <scope>NUCLEOTIDE SEQUENCE [LARGE SCALE GENOMIC DNA]</scope>
    <source>
        <strain evidence="2">TB-2018</strain>
        <tissue evidence="2">Muscle</tissue>
    </source>
</reference>
<dbReference type="AlphaFoldDB" id="A0A4Z2C731"/>
<evidence type="ECO:0000313" key="2">
    <source>
        <dbReference type="EMBL" id="TNN00035.1"/>
    </source>
</evidence>
<evidence type="ECO:0000313" key="3">
    <source>
        <dbReference type="Proteomes" id="UP000516260"/>
    </source>
</evidence>
<dbReference type="Proteomes" id="UP000516260">
    <property type="component" value="Chromosome 13"/>
</dbReference>
<organism evidence="2 3">
    <name type="scientific">Takifugu bimaculatus</name>
    <dbReference type="NCBI Taxonomy" id="433685"/>
    <lineage>
        <taxon>Eukaryota</taxon>
        <taxon>Metazoa</taxon>
        <taxon>Chordata</taxon>
        <taxon>Craniata</taxon>
        <taxon>Vertebrata</taxon>
        <taxon>Euteleostomi</taxon>
        <taxon>Actinopterygii</taxon>
        <taxon>Neopterygii</taxon>
        <taxon>Teleostei</taxon>
        <taxon>Neoteleostei</taxon>
        <taxon>Acanthomorphata</taxon>
        <taxon>Eupercaria</taxon>
        <taxon>Tetraodontiformes</taxon>
        <taxon>Tetradontoidea</taxon>
        <taxon>Tetraodontidae</taxon>
        <taxon>Takifugu</taxon>
    </lineage>
</organism>
<dbReference type="EMBL" id="SWLE01000005">
    <property type="protein sequence ID" value="TNN00035.1"/>
    <property type="molecule type" value="Genomic_DNA"/>
</dbReference>
<feature type="compositionally biased region" description="Basic and acidic residues" evidence="1">
    <location>
        <begin position="1"/>
        <end position="19"/>
    </location>
</feature>
<protein>
    <submittedName>
        <fullName evidence="2">Uncharacterized protein</fullName>
    </submittedName>
</protein>
<gene>
    <name evidence="2" type="ORF">fugu_013067</name>
</gene>